<dbReference type="PROSITE" id="PS50222">
    <property type="entry name" value="EF_HAND_2"/>
    <property type="match status" value="2"/>
</dbReference>
<feature type="domain" description="EF-hand" evidence="4">
    <location>
        <begin position="47"/>
        <end position="82"/>
    </location>
</feature>
<evidence type="ECO:0000256" key="2">
    <source>
        <dbReference type="ARBA" id="ARBA00022737"/>
    </source>
</evidence>
<dbReference type="Pfam" id="PF13202">
    <property type="entry name" value="EF-hand_5"/>
    <property type="match status" value="2"/>
</dbReference>
<proteinExistence type="predicted"/>
<feature type="region of interest" description="Disordered" evidence="3">
    <location>
        <begin position="80"/>
        <end position="113"/>
    </location>
</feature>
<protein>
    <submittedName>
        <fullName evidence="5">Signal transduction protein with EFhand domain protein</fullName>
    </submittedName>
</protein>
<dbReference type="PROSITE" id="PS00018">
    <property type="entry name" value="EF_HAND_1"/>
    <property type="match status" value="2"/>
</dbReference>
<dbReference type="Proteomes" id="UP000009047">
    <property type="component" value="Chromosome"/>
</dbReference>
<dbReference type="SUPFAM" id="SSF47473">
    <property type="entry name" value="EF-hand"/>
    <property type="match status" value="1"/>
</dbReference>
<dbReference type="HOGENOM" id="CLU_1132164_0_0_7"/>
<dbReference type="eggNOG" id="COG5126">
    <property type="taxonomic scope" value="Bacteria"/>
</dbReference>
<keyword evidence="2" id="KW-0677">Repeat</keyword>
<dbReference type="Gene3D" id="1.10.238.10">
    <property type="entry name" value="EF-hand"/>
    <property type="match status" value="3"/>
</dbReference>
<feature type="domain" description="EF-hand" evidence="4">
    <location>
        <begin position="172"/>
        <end position="207"/>
    </location>
</feature>
<dbReference type="PANTHER" id="PTHR10827">
    <property type="entry name" value="RETICULOCALBIN"/>
    <property type="match status" value="1"/>
</dbReference>
<evidence type="ECO:0000256" key="1">
    <source>
        <dbReference type="ARBA" id="ARBA00022723"/>
    </source>
</evidence>
<dbReference type="InterPro" id="IPR018247">
    <property type="entry name" value="EF_Hand_1_Ca_BS"/>
</dbReference>
<reference evidence="5 6" key="1">
    <citation type="journal article" date="2010" name="Stand. Genomic Sci.">
        <title>Complete genome sequence of Desulfarculus baarsii type strain (2st14).</title>
        <authorList>
            <person name="Sun H."/>
            <person name="Spring S."/>
            <person name="Lapidus A."/>
            <person name="Davenport K."/>
            <person name="Del Rio T.G."/>
            <person name="Tice H."/>
            <person name="Nolan M."/>
            <person name="Copeland A."/>
            <person name="Cheng J.F."/>
            <person name="Lucas S."/>
            <person name="Tapia R."/>
            <person name="Goodwin L."/>
            <person name="Pitluck S."/>
            <person name="Ivanova N."/>
            <person name="Pagani I."/>
            <person name="Mavromatis K."/>
            <person name="Ovchinnikova G."/>
            <person name="Pati A."/>
            <person name="Chen A."/>
            <person name="Palaniappan K."/>
            <person name="Hauser L."/>
            <person name="Chang Y.J."/>
            <person name="Jeffries C.D."/>
            <person name="Detter J.C."/>
            <person name="Han C."/>
            <person name="Rohde M."/>
            <person name="Brambilla E."/>
            <person name="Goker M."/>
            <person name="Woyke T."/>
            <person name="Bristow J."/>
            <person name="Eisen J.A."/>
            <person name="Markowitz V."/>
            <person name="Hugenholtz P."/>
            <person name="Kyrpides N.C."/>
            <person name="Klenk H.P."/>
            <person name="Land M."/>
        </authorList>
    </citation>
    <scope>NUCLEOTIDE SEQUENCE [LARGE SCALE GENOMIC DNA]</scope>
    <source>
        <strain evidence="6">ATCC 33931 / DSM 2075 / LMG 7858 / VKM B-1802 / 2st14</strain>
    </source>
</reference>
<evidence type="ECO:0000313" key="5">
    <source>
        <dbReference type="EMBL" id="ADK86541.1"/>
    </source>
</evidence>
<keyword evidence="6" id="KW-1185">Reference proteome</keyword>
<accession>E1QLV6</accession>
<evidence type="ECO:0000313" key="6">
    <source>
        <dbReference type="Proteomes" id="UP000009047"/>
    </source>
</evidence>
<dbReference type="InterPro" id="IPR011992">
    <property type="entry name" value="EF-hand-dom_pair"/>
</dbReference>
<evidence type="ECO:0000259" key="4">
    <source>
        <dbReference type="PROSITE" id="PS50222"/>
    </source>
</evidence>
<gene>
    <name evidence="5" type="ordered locus">Deba_3188</name>
</gene>
<feature type="compositionally biased region" description="Acidic residues" evidence="3">
    <location>
        <begin position="96"/>
        <end position="108"/>
    </location>
</feature>
<feature type="compositionally biased region" description="Low complexity" evidence="3">
    <location>
        <begin position="41"/>
        <end position="54"/>
    </location>
</feature>
<feature type="compositionally biased region" description="Polar residues" evidence="3">
    <location>
        <begin position="1"/>
        <end position="23"/>
    </location>
</feature>
<dbReference type="RefSeq" id="WP_013259977.1">
    <property type="nucleotide sequence ID" value="NC_014365.1"/>
</dbReference>
<dbReference type="InterPro" id="IPR002048">
    <property type="entry name" value="EF_hand_dom"/>
</dbReference>
<dbReference type="EMBL" id="CP002085">
    <property type="protein sequence ID" value="ADK86541.1"/>
    <property type="molecule type" value="Genomic_DNA"/>
</dbReference>
<dbReference type="AlphaFoldDB" id="E1QLV6"/>
<keyword evidence="1" id="KW-0479">Metal-binding</keyword>
<sequence length="245" mass="25764">MSIGAISSGSWQTSSLYGSQSASERPPTIEEMLSELDVDASGDLSLEESGLSEEQFTSLDVDGDGVLTESDHEALLSQMQGRFGGGQPPIDPASLDTDENGEISEEESGLSSEEFTAMDIDGDGVLTEADFEAMKAQMEGETMDAMAPPPPQDASEVVSELDADADGQLSQEEMGMSSTEFDELDTNQDGFVSQEELEAARQTMKQDKAGSGFLGSYAMSAYQAQNAALTEASLTSFGQGLSIAA</sequence>
<dbReference type="OrthoDB" id="7356823at2"/>
<name>E1QLV6_DESB2</name>
<organism evidence="5 6">
    <name type="scientific">Desulfarculus baarsii (strain ATCC 33931 / DSM 2075 / LMG 7858 / VKM B-1802 / 2st14)</name>
    <dbReference type="NCBI Taxonomy" id="644282"/>
    <lineage>
        <taxon>Bacteria</taxon>
        <taxon>Pseudomonadati</taxon>
        <taxon>Thermodesulfobacteriota</taxon>
        <taxon>Desulfarculia</taxon>
        <taxon>Desulfarculales</taxon>
        <taxon>Desulfarculaceae</taxon>
        <taxon>Desulfarculus</taxon>
    </lineage>
</organism>
<dbReference type="KEGG" id="dbr:Deba_3188"/>
<dbReference type="PANTHER" id="PTHR10827:SF98">
    <property type="entry name" value="45 KDA CALCIUM-BINDING PROTEIN"/>
    <property type="match status" value="1"/>
</dbReference>
<dbReference type="GO" id="GO:0005509">
    <property type="term" value="F:calcium ion binding"/>
    <property type="evidence" value="ECO:0007669"/>
    <property type="project" value="InterPro"/>
</dbReference>
<feature type="region of interest" description="Disordered" evidence="3">
    <location>
        <begin position="1"/>
        <end position="65"/>
    </location>
</feature>
<evidence type="ECO:0000256" key="3">
    <source>
        <dbReference type="SAM" id="MobiDB-lite"/>
    </source>
</evidence>